<dbReference type="AlphaFoldDB" id="A0A7C6EKP0"/>
<dbReference type="SUPFAM" id="SSF53448">
    <property type="entry name" value="Nucleotide-diphospho-sugar transferases"/>
    <property type="match status" value="1"/>
</dbReference>
<dbReference type="PANTHER" id="PTHR43179">
    <property type="entry name" value="RHAMNOSYLTRANSFERASE WBBL"/>
    <property type="match status" value="1"/>
</dbReference>
<evidence type="ECO:0000313" key="2">
    <source>
        <dbReference type="EMBL" id="HHS63445.1"/>
    </source>
</evidence>
<reference evidence="2" key="1">
    <citation type="journal article" date="2020" name="mSystems">
        <title>Genome- and Community-Level Interaction Insights into Carbon Utilization and Element Cycling Functions of Hydrothermarchaeota in Hydrothermal Sediment.</title>
        <authorList>
            <person name="Zhou Z."/>
            <person name="Liu Y."/>
            <person name="Xu W."/>
            <person name="Pan J."/>
            <person name="Luo Z.H."/>
            <person name="Li M."/>
        </authorList>
    </citation>
    <scope>NUCLEOTIDE SEQUENCE [LARGE SCALE GENOMIC DNA]</scope>
    <source>
        <strain evidence="2">SpSt-783</strain>
    </source>
</reference>
<gene>
    <name evidence="2" type="ORF">ENV70_07555</name>
</gene>
<dbReference type="Gene3D" id="3.90.550.10">
    <property type="entry name" value="Spore Coat Polysaccharide Biosynthesis Protein SpsA, Chain A"/>
    <property type="match status" value="1"/>
</dbReference>
<keyword evidence="2" id="KW-0808">Transferase</keyword>
<dbReference type="InterPro" id="IPR029044">
    <property type="entry name" value="Nucleotide-diphossugar_trans"/>
</dbReference>
<dbReference type="CDD" id="cd04186">
    <property type="entry name" value="GT_2_like_c"/>
    <property type="match status" value="1"/>
</dbReference>
<dbReference type="InterPro" id="IPR001173">
    <property type="entry name" value="Glyco_trans_2-like"/>
</dbReference>
<feature type="domain" description="Glycosyltransferase 2-like" evidence="1">
    <location>
        <begin position="3"/>
        <end position="130"/>
    </location>
</feature>
<dbReference type="GO" id="GO:0016740">
    <property type="term" value="F:transferase activity"/>
    <property type="evidence" value="ECO:0007669"/>
    <property type="project" value="UniProtKB-KW"/>
</dbReference>
<sequence length="265" mass="31567">MLSIIIVNYNSTCALKDCLKSIVEKKPEQTFEIIIIDNGSKMTFGNVIKEFEKLLNIRLILNRKNLGYAKAVNQGIRIARGEYILIINPDILITNEAIEKMIDFLDKNEKIGVIAPQLLNFDNSIQYSCFRFPRFLTPFIRRSFLKNISFGKREIQRYLMIDFDHREIKEVDWVLGAAMMTKKSVIEKIGLLDERFFLYFEDVDLCRRIHCQGLKIIYFPESKFFHQYTRHSADKGWFSFLFNKYFWFHTISCIKYFQKWQKIKS</sequence>
<evidence type="ECO:0000259" key="1">
    <source>
        <dbReference type="Pfam" id="PF00535"/>
    </source>
</evidence>
<dbReference type="PANTHER" id="PTHR43179:SF7">
    <property type="entry name" value="RHAMNOSYLTRANSFERASE WBBL"/>
    <property type="match status" value="1"/>
</dbReference>
<comment type="caution">
    <text evidence="2">The sequence shown here is derived from an EMBL/GenBank/DDBJ whole genome shotgun (WGS) entry which is preliminary data.</text>
</comment>
<accession>A0A7C6EKP0</accession>
<protein>
    <submittedName>
        <fullName evidence="2">Glycosyltransferase family 2 protein</fullName>
    </submittedName>
</protein>
<proteinExistence type="predicted"/>
<dbReference type="EMBL" id="DTHJ01000154">
    <property type="protein sequence ID" value="HHS63445.1"/>
    <property type="molecule type" value="Genomic_DNA"/>
</dbReference>
<dbReference type="Pfam" id="PF00535">
    <property type="entry name" value="Glycos_transf_2"/>
    <property type="match status" value="1"/>
</dbReference>
<name>A0A7C6EKP0_UNCW3</name>
<organism evidence="2">
    <name type="scientific">candidate division WOR-3 bacterium</name>
    <dbReference type="NCBI Taxonomy" id="2052148"/>
    <lineage>
        <taxon>Bacteria</taxon>
        <taxon>Bacteria division WOR-3</taxon>
    </lineage>
</organism>